<sequence length="174" mass="19402">MNLLWLGKPTPVSPTPTIGLRSRVCVAVAVWSALSFGACFPRSVSNGDDYSRRVDELYRKWRQAKSASFGLPKDASNAKVSWGWVAITDYRSLGRRAGSFKQARQPSLIVTDHRLRSEAELRHRIDRALLPANGLRSPYRNIVPGINYGVPSPHRHFIPGINFGVPTTDPRARP</sequence>
<protein>
    <submittedName>
        <fullName evidence="1">Uncharacterized protein</fullName>
    </submittedName>
</protein>
<comment type="caution">
    <text evidence="1">The sequence shown here is derived from an EMBL/GenBank/DDBJ whole genome shotgun (WGS) entry which is preliminary data.</text>
</comment>
<dbReference type="AlphaFoldDB" id="A0A5C5Y9B6"/>
<dbReference type="Proteomes" id="UP000317238">
    <property type="component" value="Unassembled WGS sequence"/>
</dbReference>
<evidence type="ECO:0000313" key="2">
    <source>
        <dbReference type="Proteomes" id="UP000317238"/>
    </source>
</evidence>
<organism evidence="1 2">
    <name type="scientific">Crateriforma conspicua</name>
    <dbReference type="NCBI Taxonomy" id="2527996"/>
    <lineage>
        <taxon>Bacteria</taxon>
        <taxon>Pseudomonadati</taxon>
        <taxon>Planctomycetota</taxon>
        <taxon>Planctomycetia</taxon>
        <taxon>Planctomycetales</taxon>
        <taxon>Planctomycetaceae</taxon>
        <taxon>Crateriforma</taxon>
    </lineage>
</organism>
<gene>
    <name evidence="1" type="ORF">Pan14r_33510</name>
</gene>
<reference evidence="1 2" key="1">
    <citation type="submission" date="2019-02" db="EMBL/GenBank/DDBJ databases">
        <title>Deep-cultivation of Planctomycetes and their phenomic and genomic characterization uncovers novel biology.</title>
        <authorList>
            <person name="Wiegand S."/>
            <person name="Jogler M."/>
            <person name="Boedeker C."/>
            <person name="Pinto D."/>
            <person name="Vollmers J."/>
            <person name="Rivas-Marin E."/>
            <person name="Kohn T."/>
            <person name="Peeters S.H."/>
            <person name="Heuer A."/>
            <person name="Rast P."/>
            <person name="Oberbeckmann S."/>
            <person name="Bunk B."/>
            <person name="Jeske O."/>
            <person name="Meyerdierks A."/>
            <person name="Storesund J.E."/>
            <person name="Kallscheuer N."/>
            <person name="Luecker S."/>
            <person name="Lage O.M."/>
            <person name="Pohl T."/>
            <person name="Merkel B.J."/>
            <person name="Hornburger P."/>
            <person name="Mueller R.-W."/>
            <person name="Bruemmer F."/>
            <person name="Labrenz M."/>
            <person name="Spormann A.M."/>
            <person name="Op Den Camp H."/>
            <person name="Overmann J."/>
            <person name="Amann R."/>
            <person name="Jetten M.S.M."/>
            <person name="Mascher T."/>
            <person name="Medema M.H."/>
            <person name="Devos D.P."/>
            <person name="Kaster A.-K."/>
            <person name="Ovreas L."/>
            <person name="Rohde M."/>
            <person name="Galperin M.Y."/>
            <person name="Jogler C."/>
        </authorList>
    </citation>
    <scope>NUCLEOTIDE SEQUENCE [LARGE SCALE GENOMIC DNA]</scope>
    <source>
        <strain evidence="1 2">Pan14r</strain>
    </source>
</reference>
<keyword evidence="2" id="KW-1185">Reference proteome</keyword>
<proteinExistence type="predicted"/>
<evidence type="ECO:0000313" key="1">
    <source>
        <dbReference type="EMBL" id="TWT71041.1"/>
    </source>
</evidence>
<accession>A0A5C5Y9B6</accession>
<dbReference type="EMBL" id="SJPL01000001">
    <property type="protein sequence ID" value="TWT71041.1"/>
    <property type="molecule type" value="Genomic_DNA"/>
</dbReference>
<name>A0A5C5Y9B6_9PLAN</name>